<name>A0A392VKN5_9FABA</name>
<keyword evidence="2" id="KW-1185">Reference proteome</keyword>
<accession>A0A392VKN5</accession>
<proteinExistence type="predicted"/>
<dbReference type="SUPFAM" id="SSF56219">
    <property type="entry name" value="DNase I-like"/>
    <property type="match status" value="1"/>
</dbReference>
<dbReference type="AlphaFoldDB" id="A0A392VKN5"/>
<organism evidence="1 2">
    <name type="scientific">Trifolium medium</name>
    <dbReference type="NCBI Taxonomy" id="97028"/>
    <lineage>
        <taxon>Eukaryota</taxon>
        <taxon>Viridiplantae</taxon>
        <taxon>Streptophyta</taxon>
        <taxon>Embryophyta</taxon>
        <taxon>Tracheophyta</taxon>
        <taxon>Spermatophyta</taxon>
        <taxon>Magnoliopsida</taxon>
        <taxon>eudicotyledons</taxon>
        <taxon>Gunneridae</taxon>
        <taxon>Pentapetalae</taxon>
        <taxon>rosids</taxon>
        <taxon>fabids</taxon>
        <taxon>Fabales</taxon>
        <taxon>Fabaceae</taxon>
        <taxon>Papilionoideae</taxon>
        <taxon>50 kb inversion clade</taxon>
        <taxon>NPAAA clade</taxon>
        <taxon>Hologalegina</taxon>
        <taxon>IRL clade</taxon>
        <taxon>Trifolieae</taxon>
        <taxon>Trifolium</taxon>
    </lineage>
</organism>
<dbReference type="InterPro" id="IPR036691">
    <property type="entry name" value="Endo/exonu/phosph_ase_sf"/>
</dbReference>
<evidence type="ECO:0000313" key="2">
    <source>
        <dbReference type="Proteomes" id="UP000265520"/>
    </source>
</evidence>
<keyword evidence="1" id="KW-0269">Exonuclease</keyword>
<keyword evidence="1" id="KW-0255">Endonuclease</keyword>
<dbReference type="Proteomes" id="UP000265520">
    <property type="component" value="Unassembled WGS sequence"/>
</dbReference>
<dbReference type="EMBL" id="LXQA011164621">
    <property type="protein sequence ID" value="MCI87385.1"/>
    <property type="molecule type" value="Genomic_DNA"/>
</dbReference>
<keyword evidence="1" id="KW-0540">Nuclease</keyword>
<reference evidence="1 2" key="1">
    <citation type="journal article" date="2018" name="Front. Plant Sci.">
        <title>Red Clover (Trifolium pratense) and Zigzag Clover (T. medium) - A Picture of Genomic Similarities and Differences.</title>
        <authorList>
            <person name="Dluhosova J."/>
            <person name="Istvanek J."/>
            <person name="Nedelnik J."/>
            <person name="Repkova J."/>
        </authorList>
    </citation>
    <scope>NUCLEOTIDE SEQUENCE [LARGE SCALE GENOMIC DNA]</scope>
    <source>
        <strain evidence="2">cv. 10/8</strain>
        <tissue evidence="1">Leaf</tissue>
    </source>
</reference>
<protein>
    <submittedName>
        <fullName evidence="1">Endonuclease/exonuclease/phosphatase family protein</fullName>
    </submittedName>
</protein>
<dbReference type="GO" id="GO:0004519">
    <property type="term" value="F:endonuclease activity"/>
    <property type="evidence" value="ECO:0007669"/>
    <property type="project" value="UniProtKB-KW"/>
</dbReference>
<feature type="non-terminal residue" evidence="1">
    <location>
        <position position="51"/>
    </location>
</feature>
<dbReference type="Gene3D" id="3.60.10.10">
    <property type="entry name" value="Endonuclease/exonuclease/phosphatase"/>
    <property type="match status" value="1"/>
</dbReference>
<dbReference type="GO" id="GO:0004527">
    <property type="term" value="F:exonuclease activity"/>
    <property type="evidence" value="ECO:0007669"/>
    <property type="project" value="UniProtKB-KW"/>
</dbReference>
<keyword evidence="1" id="KW-0378">Hydrolase</keyword>
<evidence type="ECO:0000313" key="1">
    <source>
        <dbReference type="EMBL" id="MCI87385.1"/>
    </source>
</evidence>
<comment type="caution">
    <text evidence="1">The sequence shown here is derived from an EMBL/GenBank/DDBJ whole genome shotgun (WGS) entry which is preliminary data.</text>
</comment>
<sequence length="51" mass="5791">MANVYASCDPGAKQELWDSLFVRIQTLGRSRVCVCGDFNVVRSIEERRSAR</sequence>